<evidence type="ECO:0000256" key="2">
    <source>
        <dbReference type="ARBA" id="ARBA00022527"/>
    </source>
</evidence>
<feature type="compositionally biased region" description="Polar residues" evidence="8">
    <location>
        <begin position="281"/>
        <end position="299"/>
    </location>
</feature>
<dbReference type="EC" id="2.7.11.1" evidence="1"/>
<dbReference type="InterPro" id="IPR017441">
    <property type="entry name" value="Protein_kinase_ATP_BS"/>
</dbReference>
<keyword evidence="3" id="KW-0808">Transferase</keyword>
<dbReference type="EMBL" id="JAGQHR010000320">
    <property type="protein sequence ID" value="MCA9728192.1"/>
    <property type="molecule type" value="Genomic_DNA"/>
</dbReference>
<gene>
    <name evidence="10" type="ORF">KC729_10945</name>
</gene>
<feature type="domain" description="Protein kinase" evidence="9">
    <location>
        <begin position="402"/>
        <end position="664"/>
    </location>
</feature>
<feature type="non-terminal residue" evidence="10">
    <location>
        <position position="1"/>
    </location>
</feature>
<name>A0A956M092_UNCEI</name>
<dbReference type="GO" id="GO:0005524">
    <property type="term" value="F:ATP binding"/>
    <property type="evidence" value="ECO:0007669"/>
    <property type="project" value="UniProtKB-UniRule"/>
</dbReference>
<sequence>ALRFLQARPESVSEGIAAALADREPPVRRAAVEALGSLRARDQLAALCHALRDSDLQVSTAAIEALVAIGDPGAVRHLIEVLKDESEYARRAAVEVLNEVATPEAIADLVHALQDEDWWVRVRAADALGALGGDRVVDAILGLVHSEDVFVRRYAIEILNSIPNEKSVPALLESLHDADWWVRERSIDALGKTRDPRCVAPLVTMLRADPQVAGLVLAAMGKIGSHAALEVLVRASQSEDESVRDIGRKELRQLARQSSDAEVRKGAARALSELGGASEWGRSQGQTEPVATGSTSSSVAIPISQLSSQPQPVRSPSVVLPTSGNMAAPASGAPAPDSVGPMPESTSGASGASRSGLPAPVGGAAANGAAPASGAGSPGVWTSFSFQHFPNLPPDTILLDRYRIVRKIGEGGFGYVYLVLDGSVGEEIILKILSPKISLDESMIRRFVHELKYNRRIIHPNVIRLYDFLELNPGHAISMEYFPSEDLGLLLERGGKIAPEQLLPLAAQICEGLRAAHDSGIVHRDIKPHNVLIGEHGRVKIVDFGLAASEANQSRVTRSGIIVGTPQYMAPEQIRGGEVDHRTDLYALGAMLFECLTGAPPYRAENPVAVLMMHLTDPVPPVREQVADAPDALVWLIETALAKDPAERPQSAGEILAEIERRAA</sequence>
<dbReference type="Pfam" id="PF00069">
    <property type="entry name" value="Pkinase"/>
    <property type="match status" value="1"/>
</dbReference>
<evidence type="ECO:0000259" key="9">
    <source>
        <dbReference type="PROSITE" id="PS50011"/>
    </source>
</evidence>
<dbReference type="Pfam" id="PF13646">
    <property type="entry name" value="HEAT_2"/>
    <property type="match status" value="2"/>
</dbReference>
<keyword evidence="6 7" id="KW-0067">ATP-binding</keyword>
<evidence type="ECO:0000256" key="6">
    <source>
        <dbReference type="ARBA" id="ARBA00022840"/>
    </source>
</evidence>
<keyword evidence="4 7" id="KW-0547">Nucleotide-binding</keyword>
<dbReference type="SMART" id="SM00220">
    <property type="entry name" value="S_TKc"/>
    <property type="match status" value="1"/>
</dbReference>
<keyword evidence="2" id="KW-0723">Serine/threonine-protein kinase</keyword>
<dbReference type="Gene3D" id="1.25.10.10">
    <property type="entry name" value="Leucine-rich Repeat Variant"/>
    <property type="match status" value="2"/>
</dbReference>
<dbReference type="SUPFAM" id="SSF56112">
    <property type="entry name" value="Protein kinase-like (PK-like)"/>
    <property type="match status" value="1"/>
</dbReference>
<evidence type="ECO:0000256" key="1">
    <source>
        <dbReference type="ARBA" id="ARBA00012513"/>
    </source>
</evidence>
<accession>A0A956M092</accession>
<dbReference type="InterPro" id="IPR016024">
    <property type="entry name" value="ARM-type_fold"/>
</dbReference>
<dbReference type="Gene3D" id="3.30.200.20">
    <property type="entry name" value="Phosphorylase Kinase, domain 1"/>
    <property type="match status" value="1"/>
</dbReference>
<evidence type="ECO:0000313" key="11">
    <source>
        <dbReference type="Proteomes" id="UP000697710"/>
    </source>
</evidence>
<evidence type="ECO:0000256" key="8">
    <source>
        <dbReference type="SAM" id="MobiDB-lite"/>
    </source>
</evidence>
<dbReference type="InterPro" id="IPR008271">
    <property type="entry name" value="Ser/Thr_kinase_AS"/>
</dbReference>
<dbReference type="CDD" id="cd14014">
    <property type="entry name" value="STKc_PknB_like"/>
    <property type="match status" value="1"/>
</dbReference>
<evidence type="ECO:0000313" key="10">
    <source>
        <dbReference type="EMBL" id="MCA9728192.1"/>
    </source>
</evidence>
<keyword evidence="5" id="KW-0418">Kinase</keyword>
<evidence type="ECO:0000256" key="4">
    <source>
        <dbReference type="ARBA" id="ARBA00022741"/>
    </source>
</evidence>
<reference evidence="10" key="2">
    <citation type="journal article" date="2021" name="Microbiome">
        <title>Successional dynamics and alternative stable states in a saline activated sludge microbial community over 9 years.</title>
        <authorList>
            <person name="Wang Y."/>
            <person name="Ye J."/>
            <person name="Ju F."/>
            <person name="Liu L."/>
            <person name="Boyd J.A."/>
            <person name="Deng Y."/>
            <person name="Parks D.H."/>
            <person name="Jiang X."/>
            <person name="Yin X."/>
            <person name="Woodcroft B.J."/>
            <person name="Tyson G.W."/>
            <person name="Hugenholtz P."/>
            <person name="Polz M.F."/>
            <person name="Zhang T."/>
        </authorList>
    </citation>
    <scope>NUCLEOTIDE SEQUENCE</scope>
    <source>
        <strain evidence="10">HKST-UBA01</strain>
    </source>
</reference>
<feature type="binding site" evidence="7">
    <location>
        <position position="431"/>
    </location>
    <ligand>
        <name>ATP</name>
        <dbReference type="ChEBI" id="CHEBI:30616"/>
    </ligand>
</feature>
<comment type="caution">
    <text evidence="10">The sequence shown here is derived from an EMBL/GenBank/DDBJ whole genome shotgun (WGS) entry which is preliminary data.</text>
</comment>
<dbReference type="PANTHER" id="PTHR43289">
    <property type="entry name" value="MITOGEN-ACTIVATED PROTEIN KINASE KINASE KINASE 20-RELATED"/>
    <property type="match status" value="1"/>
</dbReference>
<dbReference type="Proteomes" id="UP000697710">
    <property type="component" value="Unassembled WGS sequence"/>
</dbReference>
<evidence type="ECO:0000256" key="7">
    <source>
        <dbReference type="PROSITE-ProRule" id="PRU10141"/>
    </source>
</evidence>
<proteinExistence type="predicted"/>
<evidence type="ECO:0000256" key="3">
    <source>
        <dbReference type="ARBA" id="ARBA00022679"/>
    </source>
</evidence>
<feature type="compositionally biased region" description="Low complexity" evidence="8">
    <location>
        <begin position="304"/>
        <end position="372"/>
    </location>
</feature>
<dbReference type="InterPro" id="IPR004155">
    <property type="entry name" value="PBS_lyase_HEAT"/>
</dbReference>
<dbReference type="PROSITE" id="PS00107">
    <property type="entry name" value="PROTEIN_KINASE_ATP"/>
    <property type="match status" value="1"/>
</dbReference>
<dbReference type="InterPro" id="IPR011009">
    <property type="entry name" value="Kinase-like_dom_sf"/>
</dbReference>
<dbReference type="FunFam" id="1.10.510.10:FF:000021">
    <property type="entry name" value="Serine/threonine protein kinase"/>
    <property type="match status" value="1"/>
</dbReference>
<dbReference type="InterPro" id="IPR000719">
    <property type="entry name" value="Prot_kinase_dom"/>
</dbReference>
<dbReference type="AlphaFoldDB" id="A0A956M092"/>
<dbReference type="Gene3D" id="1.10.510.10">
    <property type="entry name" value="Transferase(Phosphotransferase) domain 1"/>
    <property type="match status" value="1"/>
</dbReference>
<dbReference type="SUPFAM" id="SSF48371">
    <property type="entry name" value="ARM repeat"/>
    <property type="match status" value="2"/>
</dbReference>
<dbReference type="PROSITE" id="PS50011">
    <property type="entry name" value="PROTEIN_KINASE_DOM"/>
    <property type="match status" value="1"/>
</dbReference>
<dbReference type="GO" id="GO:0004674">
    <property type="term" value="F:protein serine/threonine kinase activity"/>
    <property type="evidence" value="ECO:0007669"/>
    <property type="project" value="UniProtKB-KW"/>
</dbReference>
<dbReference type="SMART" id="SM00567">
    <property type="entry name" value="EZ_HEAT"/>
    <property type="match status" value="7"/>
</dbReference>
<organism evidence="10 11">
    <name type="scientific">Eiseniibacteriota bacterium</name>
    <dbReference type="NCBI Taxonomy" id="2212470"/>
    <lineage>
        <taxon>Bacteria</taxon>
        <taxon>Candidatus Eiseniibacteriota</taxon>
    </lineage>
</organism>
<dbReference type="Pfam" id="PF03130">
    <property type="entry name" value="HEAT_PBS"/>
    <property type="match status" value="1"/>
</dbReference>
<evidence type="ECO:0000256" key="5">
    <source>
        <dbReference type="ARBA" id="ARBA00022777"/>
    </source>
</evidence>
<protein>
    <recommendedName>
        <fullName evidence="1">non-specific serine/threonine protein kinase</fullName>
        <ecNumber evidence="1">2.7.11.1</ecNumber>
    </recommendedName>
</protein>
<dbReference type="InterPro" id="IPR011989">
    <property type="entry name" value="ARM-like"/>
</dbReference>
<feature type="region of interest" description="Disordered" evidence="8">
    <location>
        <begin position="274"/>
        <end position="372"/>
    </location>
</feature>
<reference evidence="10" key="1">
    <citation type="submission" date="2020-04" db="EMBL/GenBank/DDBJ databases">
        <authorList>
            <person name="Zhang T."/>
        </authorList>
    </citation>
    <scope>NUCLEOTIDE SEQUENCE</scope>
    <source>
        <strain evidence="10">HKST-UBA01</strain>
    </source>
</reference>
<dbReference type="PROSITE" id="PS00108">
    <property type="entry name" value="PROTEIN_KINASE_ST"/>
    <property type="match status" value="1"/>
</dbReference>
<dbReference type="PANTHER" id="PTHR43289:SF6">
    <property type="entry name" value="SERINE_THREONINE-PROTEIN KINASE NEKL-3"/>
    <property type="match status" value="1"/>
</dbReference>